<evidence type="ECO:0000259" key="3">
    <source>
        <dbReference type="PROSITE" id="PS01124"/>
    </source>
</evidence>
<dbReference type="PROSITE" id="PS01124">
    <property type="entry name" value="HTH_ARAC_FAMILY_2"/>
    <property type="match status" value="1"/>
</dbReference>
<dbReference type="Gene3D" id="1.10.10.60">
    <property type="entry name" value="Homeodomain-like"/>
    <property type="match status" value="1"/>
</dbReference>
<name>A0A1W6Z5I5_9BORD</name>
<dbReference type="Pfam" id="PF12833">
    <property type="entry name" value="HTH_18"/>
    <property type="match status" value="1"/>
</dbReference>
<proteinExistence type="predicted"/>
<dbReference type="EMBL" id="CP021109">
    <property type="protein sequence ID" value="ARP88444.1"/>
    <property type="molecule type" value="Genomic_DNA"/>
</dbReference>
<dbReference type="InterPro" id="IPR002818">
    <property type="entry name" value="DJ-1/PfpI"/>
</dbReference>
<dbReference type="SMART" id="SM00342">
    <property type="entry name" value="HTH_ARAC"/>
    <property type="match status" value="1"/>
</dbReference>
<dbReference type="AlphaFoldDB" id="A0A1W6Z5I5"/>
<dbReference type="PANTHER" id="PTHR43130:SF3">
    <property type="entry name" value="HTH-TYPE TRANSCRIPTIONAL REGULATOR RV1931C"/>
    <property type="match status" value="1"/>
</dbReference>
<dbReference type="GO" id="GO:0003700">
    <property type="term" value="F:DNA-binding transcription factor activity"/>
    <property type="evidence" value="ECO:0007669"/>
    <property type="project" value="InterPro"/>
</dbReference>
<dbReference type="InterPro" id="IPR009057">
    <property type="entry name" value="Homeodomain-like_sf"/>
</dbReference>
<feature type="domain" description="HTH araC/xylS-type" evidence="3">
    <location>
        <begin position="239"/>
        <end position="337"/>
    </location>
</feature>
<dbReference type="CDD" id="cd03137">
    <property type="entry name" value="GATase1_AraC_1"/>
    <property type="match status" value="1"/>
</dbReference>
<evidence type="ECO:0000256" key="1">
    <source>
        <dbReference type="ARBA" id="ARBA00023015"/>
    </source>
</evidence>
<dbReference type="SUPFAM" id="SSF52317">
    <property type="entry name" value="Class I glutamine amidotransferase-like"/>
    <property type="match status" value="1"/>
</dbReference>
<keyword evidence="1" id="KW-0805">Transcription regulation</keyword>
<dbReference type="InterPro" id="IPR029062">
    <property type="entry name" value="Class_I_gatase-like"/>
</dbReference>
<dbReference type="SUPFAM" id="SSF46689">
    <property type="entry name" value="Homeodomain-like"/>
    <property type="match status" value="2"/>
</dbReference>
<sequence length="362" mass="38672">MQPQEQGGEDAISPRAGRRVVVLSYPGGNLLDVAGPVQTFETANRQALASGHWRERPYEVIVASEHGGAVASGAGLSVSTRPISALAAASIDTLIVPGGSPDDRPAALPGLVRWVNRHAGRVRRVCSVCTGAFILAEAGVLDGLRVTTHWKWAARLQAMYPALTVDADPIFIRQGRVWTSAGVTAGIDLTLALVEADLGHRIALAVARELVVFIKRPGGQSQFSIPLNAQHDCGASGFAELHAWMAAHLRDDLRVARLAERAGMSARTFARAYAAAVGRTPARTVESMRFEAACRALEESHAPLKRIAADTGHGTEQNLRRVFLRRLRITPQQYRARFAPRDGALAPYAAVPAGEDAVALEG</sequence>
<evidence type="ECO:0000256" key="2">
    <source>
        <dbReference type="ARBA" id="ARBA00023163"/>
    </source>
</evidence>
<dbReference type="Pfam" id="PF01965">
    <property type="entry name" value="DJ-1_PfpI"/>
    <property type="match status" value="1"/>
</dbReference>
<dbReference type="Proteomes" id="UP000194139">
    <property type="component" value="Chromosome"/>
</dbReference>
<evidence type="ECO:0000313" key="4">
    <source>
        <dbReference type="EMBL" id="ARP88444.1"/>
    </source>
</evidence>
<dbReference type="GO" id="GO:0043565">
    <property type="term" value="F:sequence-specific DNA binding"/>
    <property type="evidence" value="ECO:0007669"/>
    <property type="project" value="InterPro"/>
</dbReference>
<reference evidence="4 5" key="1">
    <citation type="submission" date="2017-05" db="EMBL/GenBank/DDBJ databases">
        <title>Complete and WGS of Bordetella genogroups.</title>
        <authorList>
            <person name="Spilker T."/>
            <person name="LiPuma J."/>
        </authorList>
    </citation>
    <scope>NUCLEOTIDE SEQUENCE [LARGE SCALE GENOMIC DNA]</scope>
    <source>
        <strain evidence="4 5">AU17164</strain>
    </source>
</reference>
<dbReference type="InterPro" id="IPR052158">
    <property type="entry name" value="INH-QAR"/>
</dbReference>
<dbReference type="InterPro" id="IPR018060">
    <property type="entry name" value="HTH_AraC"/>
</dbReference>
<evidence type="ECO:0000313" key="5">
    <source>
        <dbReference type="Proteomes" id="UP000194139"/>
    </source>
</evidence>
<organism evidence="4 5">
    <name type="scientific">Bordetella genomosp. 9</name>
    <dbReference type="NCBI Taxonomy" id="1416803"/>
    <lineage>
        <taxon>Bacteria</taxon>
        <taxon>Pseudomonadati</taxon>
        <taxon>Pseudomonadota</taxon>
        <taxon>Betaproteobacteria</taxon>
        <taxon>Burkholderiales</taxon>
        <taxon>Alcaligenaceae</taxon>
        <taxon>Bordetella</taxon>
    </lineage>
</organism>
<dbReference type="PANTHER" id="PTHR43130">
    <property type="entry name" value="ARAC-FAMILY TRANSCRIPTIONAL REGULATOR"/>
    <property type="match status" value="1"/>
</dbReference>
<gene>
    <name evidence="4" type="ORF">CAL13_00820</name>
</gene>
<keyword evidence="5" id="KW-1185">Reference proteome</keyword>
<dbReference type="RefSeq" id="WP_086073451.1">
    <property type="nucleotide sequence ID" value="NZ_CP021109.1"/>
</dbReference>
<protein>
    <submittedName>
        <fullName evidence="4">AraC family transcriptional regulator</fullName>
    </submittedName>
</protein>
<keyword evidence="2" id="KW-0804">Transcription</keyword>
<dbReference type="Gene3D" id="3.40.50.880">
    <property type="match status" value="1"/>
</dbReference>
<accession>A0A1W6Z5I5</accession>